<dbReference type="PROSITE" id="PS50112">
    <property type="entry name" value="PAS"/>
    <property type="match status" value="1"/>
</dbReference>
<feature type="domain" description="PAS" evidence="11">
    <location>
        <begin position="243"/>
        <end position="285"/>
    </location>
</feature>
<evidence type="ECO:0000256" key="1">
    <source>
        <dbReference type="ARBA" id="ARBA00000085"/>
    </source>
</evidence>
<dbReference type="Gene3D" id="1.10.287.130">
    <property type="match status" value="1"/>
</dbReference>
<dbReference type="SUPFAM" id="SSF47384">
    <property type="entry name" value="Homodimeric domain of signal transducing histidine kinase"/>
    <property type="match status" value="1"/>
</dbReference>
<dbReference type="CDD" id="cd00082">
    <property type="entry name" value="HisKA"/>
    <property type="match status" value="1"/>
</dbReference>
<keyword evidence="4" id="KW-0597">Phosphoprotein</keyword>
<evidence type="ECO:0000313" key="13">
    <source>
        <dbReference type="Proteomes" id="UP000196074"/>
    </source>
</evidence>
<accession>A0A1Y4R395</accession>
<evidence type="ECO:0000256" key="4">
    <source>
        <dbReference type="ARBA" id="ARBA00022553"/>
    </source>
</evidence>
<keyword evidence="9" id="KW-1133">Transmembrane helix</keyword>
<evidence type="ECO:0000256" key="3">
    <source>
        <dbReference type="ARBA" id="ARBA00012438"/>
    </source>
</evidence>
<reference evidence="13" key="1">
    <citation type="submission" date="2017-04" db="EMBL/GenBank/DDBJ databases">
        <title>Function of individual gut microbiota members based on whole genome sequencing of pure cultures obtained from chicken caecum.</title>
        <authorList>
            <person name="Medvecky M."/>
            <person name="Cejkova D."/>
            <person name="Polansky O."/>
            <person name="Karasova D."/>
            <person name="Kubasova T."/>
            <person name="Cizek A."/>
            <person name="Rychlik I."/>
        </authorList>
    </citation>
    <scope>NUCLEOTIDE SEQUENCE [LARGE SCALE GENOMIC DNA]</scope>
    <source>
        <strain evidence="13">An144</strain>
    </source>
</reference>
<evidence type="ECO:0000256" key="6">
    <source>
        <dbReference type="ARBA" id="ARBA00022777"/>
    </source>
</evidence>
<dbReference type="SMART" id="SM00387">
    <property type="entry name" value="HATPase_c"/>
    <property type="match status" value="1"/>
</dbReference>
<dbReference type="InterPro" id="IPR003594">
    <property type="entry name" value="HATPase_dom"/>
</dbReference>
<dbReference type="CDD" id="cd00075">
    <property type="entry name" value="HATPase"/>
    <property type="match status" value="1"/>
</dbReference>
<sequence>MKKYLHKEALIWGIGLIILYLFSWQLIHYFYNQQVITQQNRFLIEQAQTLSRISQNQAEKIIQLAPQYVQNENERLTLIDGKTGKILFDTFESQLRADSRKNRPEVKAILDGNETGQAIRESQTLHKEMMYVTLALQSKGQLRYILRLAEPTATFYKQAKSMQRAIFIVFSLMYLMITIFILRVIYKRNQPLQTVVPILEKMLNQPDHTEWILTQDEQSGELFYLINQLNEKLRQTHQAYTQSQVQFAQVLQELTIGIFLIAPDGKLQLMNQAMCEQLGLTESKLNADFTQTITDPKLIQMIYQVQSNHQLLHEELTTFQTKRKLDLSIRSFSDQQQILGMSYDLTKIRHLEKLQKDFVGNVTHELKTPVTSLIGFTETLLDGAMEDPELCRQFLTIMQKDANRLQDLIQEIIQLSKTDELFAYESSQVECTQLVKQILSQYGKNIEHKQLSLTLTSENEVTLLTKKELIQPILKNLIENAIFYAPENGKITIQLKKQAQLFTFKITDNGLGIEAKDQARIFERFYRVDKARARHSGGTGLGLAIVKDYTEKLGGRVWVESHPGLGATFIVELPELTENPS</sequence>
<protein>
    <recommendedName>
        <fullName evidence="3">histidine kinase</fullName>
        <ecNumber evidence="3">2.7.13.3</ecNumber>
    </recommendedName>
</protein>
<dbReference type="Pfam" id="PF02518">
    <property type="entry name" value="HATPase_c"/>
    <property type="match status" value="1"/>
</dbReference>
<dbReference type="InterPro" id="IPR004358">
    <property type="entry name" value="Sig_transdc_His_kin-like_C"/>
</dbReference>
<organism evidence="12 13">
    <name type="scientific">Enterococcus cecorum</name>
    <dbReference type="NCBI Taxonomy" id="44008"/>
    <lineage>
        <taxon>Bacteria</taxon>
        <taxon>Bacillati</taxon>
        <taxon>Bacillota</taxon>
        <taxon>Bacilli</taxon>
        <taxon>Lactobacillales</taxon>
        <taxon>Enterococcaceae</taxon>
        <taxon>Enterococcus</taxon>
    </lineage>
</organism>
<dbReference type="Gene3D" id="3.30.565.10">
    <property type="entry name" value="Histidine kinase-like ATPase, C-terminal domain"/>
    <property type="match status" value="1"/>
</dbReference>
<dbReference type="InterPro" id="IPR000014">
    <property type="entry name" value="PAS"/>
</dbReference>
<evidence type="ECO:0000313" key="12">
    <source>
        <dbReference type="EMBL" id="OUQ10973.1"/>
    </source>
</evidence>
<dbReference type="GO" id="GO:0004721">
    <property type="term" value="F:phosphoprotein phosphatase activity"/>
    <property type="evidence" value="ECO:0007669"/>
    <property type="project" value="TreeGrafter"/>
</dbReference>
<dbReference type="PRINTS" id="PR00344">
    <property type="entry name" value="BCTRLSENSOR"/>
</dbReference>
<dbReference type="EC" id="2.7.13.3" evidence="3"/>
<keyword evidence="6 12" id="KW-0418">Kinase</keyword>
<evidence type="ECO:0000256" key="9">
    <source>
        <dbReference type="SAM" id="Phobius"/>
    </source>
</evidence>
<dbReference type="RefSeq" id="WP_016251253.1">
    <property type="nucleotide sequence ID" value="NZ_LDDZ01000016.1"/>
</dbReference>
<dbReference type="GeneID" id="60872130"/>
<evidence type="ECO:0000259" key="10">
    <source>
        <dbReference type="PROSITE" id="PS50109"/>
    </source>
</evidence>
<feature type="transmembrane region" description="Helical" evidence="9">
    <location>
        <begin position="12"/>
        <end position="31"/>
    </location>
</feature>
<dbReference type="Gene3D" id="3.30.450.20">
    <property type="entry name" value="PAS domain"/>
    <property type="match status" value="1"/>
</dbReference>
<dbReference type="SUPFAM" id="SSF55874">
    <property type="entry name" value="ATPase domain of HSP90 chaperone/DNA topoisomerase II/histidine kinase"/>
    <property type="match status" value="1"/>
</dbReference>
<dbReference type="FunFam" id="1.10.287.130:FF:000001">
    <property type="entry name" value="Two-component sensor histidine kinase"/>
    <property type="match status" value="1"/>
</dbReference>
<keyword evidence="8 9" id="KW-0472">Membrane</keyword>
<keyword evidence="9" id="KW-0812">Transmembrane</keyword>
<name>A0A1Y4R395_9ENTE</name>
<dbReference type="PANTHER" id="PTHR45453:SF1">
    <property type="entry name" value="PHOSPHATE REGULON SENSOR PROTEIN PHOR"/>
    <property type="match status" value="1"/>
</dbReference>
<dbReference type="InterPro" id="IPR036097">
    <property type="entry name" value="HisK_dim/P_sf"/>
</dbReference>
<dbReference type="GO" id="GO:0016036">
    <property type="term" value="P:cellular response to phosphate starvation"/>
    <property type="evidence" value="ECO:0007669"/>
    <property type="project" value="TreeGrafter"/>
</dbReference>
<dbReference type="InterPro" id="IPR036890">
    <property type="entry name" value="HATPase_C_sf"/>
</dbReference>
<dbReference type="GO" id="GO:0005886">
    <property type="term" value="C:plasma membrane"/>
    <property type="evidence" value="ECO:0007669"/>
    <property type="project" value="TreeGrafter"/>
</dbReference>
<dbReference type="GO" id="GO:0000155">
    <property type="term" value="F:phosphorelay sensor kinase activity"/>
    <property type="evidence" value="ECO:0007669"/>
    <property type="project" value="InterPro"/>
</dbReference>
<proteinExistence type="predicted"/>
<dbReference type="PROSITE" id="PS50109">
    <property type="entry name" value="HIS_KIN"/>
    <property type="match status" value="1"/>
</dbReference>
<evidence type="ECO:0000256" key="7">
    <source>
        <dbReference type="ARBA" id="ARBA00023012"/>
    </source>
</evidence>
<dbReference type="Proteomes" id="UP000196074">
    <property type="component" value="Unassembled WGS sequence"/>
</dbReference>
<comment type="caution">
    <text evidence="12">The sequence shown here is derived from an EMBL/GenBank/DDBJ whole genome shotgun (WGS) entry which is preliminary data.</text>
</comment>
<dbReference type="InterPro" id="IPR005467">
    <property type="entry name" value="His_kinase_dom"/>
</dbReference>
<dbReference type="SMART" id="SM00388">
    <property type="entry name" value="HisKA"/>
    <property type="match status" value="1"/>
</dbReference>
<dbReference type="AlphaFoldDB" id="A0A1Y4R395"/>
<gene>
    <name evidence="12" type="ORF">B5E88_04370</name>
</gene>
<dbReference type="InterPro" id="IPR035965">
    <property type="entry name" value="PAS-like_dom_sf"/>
</dbReference>
<feature type="transmembrane region" description="Helical" evidence="9">
    <location>
        <begin position="165"/>
        <end position="186"/>
    </location>
</feature>
<evidence type="ECO:0000256" key="5">
    <source>
        <dbReference type="ARBA" id="ARBA00022679"/>
    </source>
</evidence>
<evidence type="ECO:0000256" key="2">
    <source>
        <dbReference type="ARBA" id="ARBA00004370"/>
    </source>
</evidence>
<comment type="catalytic activity">
    <reaction evidence="1">
        <text>ATP + protein L-histidine = ADP + protein N-phospho-L-histidine.</text>
        <dbReference type="EC" id="2.7.13.3"/>
    </reaction>
</comment>
<keyword evidence="5" id="KW-0808">Transferase</keyword>
<dbReference type="InterPro" id="IPR050351">
    <property type="entry name" value="BphY/WalK/GraS-like"/>
</dbReference>
<dbReference type="InterPro" id="IPR003661">
    <property type="entry name" value="HisK_dim/P_dom"/>
</dbReference>
<evidence type="ECO:0000259" key="11">
    <source>
        <dbReference type="PROSITE" id="PS50112"/>
    </source>
</evidence>
<feature type="domain" description="Histidine kinase" evidence="10">
    <location>
        <begin position="361"/>
        <end position="577"/>
    </location>
</feature>
<dbReference type="EMBL" id="NFLC01000006">
    <property type="protein sequence ID" value="OUQ10973.1"/>
    <property type="molecule type" value="Genomic_DNA"/>
</dbReference>
<dbReference type="PANTHER" id="PTHR45453">
    <property type="entry name" value="PHOSPHATE REGULON SENSOR PROTEIN PHOR"/>
    <property type="match status" value="1"/>
</dbReference>
<comment type="subcellular location">
    <subcellularLocation>
        <location evidence="2">Membrane</location>
    </subcellularLocation>
</comment>
<evidence type="ECO:0000256" key="8">
    <source>
        <dbReference type="ARBA" id="ARBA00023136"/>
    </source>
</evidence>
<dbReference type="Pfam" id="PF00512">
    <property type="entry name" value="HisKA"/>
    <property type="match status" value="1"/>
</dbReference>
<dbReference type="FunFam" id="3.30.565.10:FF:000006">
    <property type="entry name" value="Sensor histidine kinase WalK"/>
    <property type="match status" value="1"/>
</dbReference>
<dbReference type="SUPFAM" id="SSF55785">
    <property type="entry name" value="PYP-like sensor domain (PAS domain)"/>
    <property type="match status" value="1"/>
</dbReference>
<keyword evidence="7" id="KW-0902">Two-component regulatory system</keyword>